<proteinExistence type="predicted"/>
<dbReference type="InterPro" id="IPR016197">
    <property type="entry name" value="Chromo-like_dom_sf"/>
</dbReference>
<dbReference type="Proteomes" id="UP000325579">
    <property type="component" value="Unassembled WGS sequence"/>
</dbReference>
<organism evidence="3 4">
    <name type="scientific">Aspergillus pseudonomiae</name>
    <dbReference type="NCBI Taxonomy" id="1506151"/>
    <lineage>
        <taxon>Eukaryota</taxon>
        <taxon>Fungi</taxon>
        <taxon>Dikarya</taxon>
        <taxon>Ascomycota</taxon>
        <taxon>Pezizomycotina</taxon>
        <taxon>Eurotiomycetes</taxon>
        <taxon>Eurotiomycetidae</taxon>
        <taxon>Eurotiales</taxon>
        <taxon>Aspergillaceae</taxon>
        <taxon>Aspergillus</taxon>
        <taxon>Aspergillus subgen. Circumdati</taxon>
    </lineage>
</organism>
<dbReference type="SUPFAM" id="SSF54160">
    <property type="entry name" value="Chromo domain-like"/>
    <property type="match status" value="1"/>
</dbReference>
<feature type="compositionally biased region" description="Polar residues" evidence="2">
    <location>
        <begin position="282"/>
        <end position="304"/>
    </location>
</feature>
<evidence type="ECO:0000313" key="4">
    <source>
        <dbReference type="Proteomes" id="UP000325579"/>
    </source>
</evidence>
<feature type="region of interest" description="Disordered" evidence="2">
    <location>
        <begin position="155"/>
        <end position="208"/>
    </location>
</feature>
<sequence>MTEASDDDISLTSTVPSPPKENYYVDTIHAERETSQGIEYLVGWADYPIERSSWETAAQFDDEQTLFDWEEKKRDIAAGRLQEFDIGDFNRRLYEAEQACQNRKHKRHLKRERLAKGQLGLSNTGLFSSTSNGSGLADADVTLNSCADTANVYSSRATNQSQVGPAHSQSISGGLTRPPLVGFGTGRGGIIRSRPRRSYDADSSAPPKMFKYLSTKNRYEKARAYEPAPDVSKLELMRPSEWSSTPAAHCSNPGPQHNISPKGQESGENPRRTISEVPDIDTSVSQPQQSRVIDSNRSTPSSPVSDRPRRLFDGSQDLYIPRRRPGPEAKWMKRGRGGYFVNPGELLFTMYYGPDKREIGEFRMCGLDNIRRTRFLRTKKGHALEIWFQHLCNLTDYNTLCKKTANAKYWNGWVEGFDDSEPDIYRFAKDLSQKGLVAISMPEIPGHDVLLAYPPDSEDFGFLDGDFRGPGDVFLHTAVRSQLGPIERLALGNLQGQRGHLTDTTTGTVNSSRTNTVFANIQASEAQREQAFLNQENGPSIIETPNACIGLEPRPHTNPATSLANRRTSSDSIPVLQRGSSGIDHMDIDQGSKDPTAAANSIKRQPSLSVQLPFDLDHEFEKRFGMTFQTLATVAEKRLAGSFCVLFPQGSGGIEEECQAVVEFLKAHNNDKHRAIIYSNRTPEDWEKFTQAKNGVILVHESFLEFYRLQGLNNLCRQSTFNFWSFSLNKELGDNQPYFRRMFQTGGVLLITADYILSDPRGTVVVLSWFEEYAKGRYPGTWKLMLPPDVLNWVQKQIEVTVNSRFLWLGMYHLILQITALGDAKSQNILTGAEGGYTPNTVISPSKLPGYGFRTDDEIPDLPKDKTLSQEQRNADHLIEFYAGWALINCYQFRKFLVLTASSLPRWGEWQHLQIHVGSSAIMKSLEINYKLHWEKLKRSAGSNSHSERGSQTPFTPQTPRAGPSSESATFRATSSYIPPPTYRYPEPYQ</sequence>
<dbReference type="GeneID" id="43671530"/>
<feature type="region of interest" description="Disordered" evidence="2">
    <location>
        <begin position="238"/>
        <end position="316"/>
    </location>
</feature>
<accession>A0A5N6IGV6</accession>
<evidence type="ECO:0000313" key="3">
    <source>
        <dbReference type="EMBL" id="KAE8405712.1"/>
    </source>
</evidence>
<feature type="region of interest" description="Disordered" evidence="2">
    <location>
        <begin position="941"/>
        <end position="990"/>
    </location>
</feature>
<feature type="region of interest" description="Disordered" evidence="2">
    <location>
        <begin position="1"/>
        <end position="22"/>
    </location>
</feature>
<keyword evidence="4" id="KW-1185">Reference proteome</keyword>
<dbReference type="CDD" id="cd18966">
    <property type="entry name" value="chromodomain"/>
    <property type="match status" value="1"/>
</dbReference>
<accession>A0A5N7DH04</accession>
<dbReference type="AlphaFoldDB" id="A0A5N7DH04"/>
<reference evidence="3 4" key="1">
    <citation type="submission" date="2019-04" db="EMBL/GenBank/DDBJ databases">
        <authorList>
            <consortium name="DOE Joint Genome Institute"/>
            <person name="Mondo S."/>
            <person name="Kjaerbolling I."/>
            <person name="Vesth T."/>
            <person name="Frisvad J.C."/>
            <person name="Nybo J.L."/>
            <person name="Theobald S."/>
            <person name="Kildgaard S."/>
            <person name="Isbrandt T."/>
            <person name="Kuo A."/>
            <person name="Sato A."/>
            <person name="Lyhne E.K."/>
            <person name="Kogle M.E."/>
            <person name="Wiebenga A."/>
            <person name="Kun R.S."/>
            <person name="Lubbers R.J."/>
            <person name="Makela M.R."/>
            <person name="Barry K."/>
            <person name="Chovatia M."/>
            <person name="Clum A."/>
            <person name="Daum C."/>
            <person name="Haridas S."/>
            <person name="He G."/>
            <person name="LaButti K."/>
            <person name="Lipzen A."/>
            <person name="Riley R."/>
            <person name="Salamov A."/>
            <person name="Simmons B.A."/>
            <person name="Magnuson J.K."/>
            <person name="Henrissat B."/>
            <person name="Mortensen U.H."/>
            <person name="Larsen T.O."/>
            <person name="Devries R.P."/>
            <person name="Grigoriev I.V."/>
            <person name="Machida M."/>
            <person name="Baker S.E."/>
            <person name="Andersen M.R."/>
            <person name="Cantor M.N."/>
            <person name="Hua S.X."/>
        </authorList>
    </citation>
    <scope>NUCLEOTIDE SEQUENCE [LARGE SCALE GENOMIC DNA]</scope>
    <source>
        <strain evidence="3 4">CBS 119388</strain>
    </source>
</reference>
<dbReference type="GO" id="GO:0006338">
    <property type="term" value="P:chromatin remodeling"/>
    <property type="evidence" value="ECO:0007669"/>
    <property type="project" value="UniProtKB-ARBA"/>
</dbReference>
<dbReference type="OrthoDB" id="1918685at2759"/>
<protein>
    <submittedName>
        <fullName evidence="3">Uncharacterized protein</fullName>
    </submittedName>
</protein>
<dbReference type="InterPro" id="IPR000953">
    <property type="entry name" value="Chromo/chromo_shadow_dom"/>
</dbReference>
<evidence type="ECO:0000256" key="1">
    <source>
        <dbReference type="ARBA" id="ARBA00011353"/>
    </source>
</evidence>
<feature type="compositionally biased region" description="Polar residues" evidence="2">
    <location>
        <begin position="155"/>
        <end position="173"/>
    </location>
</feature>
<evidence type="ECO:0000256" key="2">
    <source>
        <dbReference type="SAM" id="MobiDB-lite"/>
    </source>
</evidence>
<feature type="compositionally biased region" description="Pro residues" evidence="2">
    <location>
        <begin position="978"/>
        <end position="990"/>
    </location>
</feature>
<gene>
    <name evidence="3" type="ORF">BDV37DRAFT_281547</name>
</gene>
<dbReference type="EMBL" id="ML736758">
    <property type="protein sequence ID" value="KAE8405712.1"/>
    <property type="molecule type" value="Genomic_DNA"/>
</dbReference>
<dbReference type="PROSITE" id="PS50013">
    <property type="entry name" value="CHROMO_2"/>
    <property type="match status" value="1"/>
</dbReference>
<feature type="compositionally biased region" description="Polar residues" evidence="2">
    <location>
        <begin position="253"/>
        <end position="267"/>
    </location>
</feature>
<feature type="compositionally biased region" description="Polar residues" evidence="2">
    <location>
        <begin position="558"/>
        <end position="572"/>
    </location>
</feature>
<dbReference type="Gene3D" id="2.40.50.40">
    <property type="match status" value="1"/>
</dbReference>
<dbReference type="RefSeq" id="XP_031943031.1">
    <property type="nucleotide sequence ID" value="XM_032086839.1"/>
</dbReference>
<feature type="region of interest" description="Disordered" evidence="2">
    <location>
        <begin position="554"/>
        <end position="602"/>
    </location>
</feature>
<feature type="compositionally biased region" description="Polar residues" evidence="2">
    <location>
        <begin position="941"/>
        <end position="977"/>
    </location>
</feature>
<comment type="subunit">
    <text evidence="1">Component of the NuA4 histone acetyltransferase complex.</text>
</comment>
<name>A0A5N7DH04_9EURO</name>